<keyword evidence="1 3" id="KW-0963">Cytoplasm</keyword>
<evidence type="ECO:0000256" key="1">
    <source>
        <dbReference type="ARBA" id="ARBA00022490"/>
    </source>
</evidence>
<dbReference type="GO" id="GO:0006412">
    <property type="term" value="P:translation"/>
    <property type="evidence" value="ECO:0007669"/>
    <property type="project" value="TreeGrafter"/>
</dbReference>
<dbReference type="InterPro" id="IPR003728">
    <property type="entry name" value="Ribosome_maturation_RimP"/>
</dbReference>
<dbReference type="InterPro" id="IPR036847">
    <property type="entry name" value="RimP_C_sf"/>
</dbReference>
<feature type="domain" description="Ribosome maturation factor RimP C-terminal" evidence="5">
    <location>
        <begin position="86"/>
        <end position="153"/>
    </location>
</feature>
<comment type="similarity">
    <text evidence="3">Belongs to the RimP family.</text>
</comment>
<dbReference type="PATRIC" id="fig|1453497.3.peg.1440"/>
<dbReference type="PANTHER" id="PTHR33867:SF1">
    <property type="entry name" value="RIBOSOME MATURATION FACTOR RIMP"/>
    <property type="match status" value="1"/>
</dbReference>
<evidence type="ECO:0000259" key="4">
    <source>
        <dbReference type="Pfam" id="PF02576"/>
    </source>
</evidence>
<dbReference type="GO" id="GO:0000028">
    <property type="term" value="P:ribosomal small subunit assembly"/>
    <property type="evidence" value="ECO:0007669"/>
    <property type="project" value="TreeGrafter"/>
</dbReference>
<dbReference type="SUPFAM" id="SSF75420">
    <property type="entry name" value="YhbC-like, N-terminal domain"/>
    <property type="match status" value="1"/>
</dbReference>
<dbReference type="SUPFAM" id="SSF74942">
    <property type="entry name" value="YhbC-like, C-terminal domain"/>
    <property type="match status" value="1"/>
</dbReference>
<evidence type="ECO:0000313" key="7">
    <source>
        <dbReference type="Proteomes" id="UP000077339"/>
    </source>
</evidence>
<organism evidence="6 7">
    <name type="scientific">Kosmotoga arenicorallina S304</name>
    <dbReference type="NCBI Taxonomy" id="1453497"/>
    <lineage>
        <taxon>Bacteria</taxon>
        <taxon>Thermotogati</taxon>
        <taxon>Thermotogota</taxon>
        <taxon>Thermotogae</taxon>
        <taxon>Kosmotogales</taxon>
        <taxon>Kosmotogaceae</taxon>
        <taxon>Kosmotoga</taxon>
    </lineage>
</organism>
<evidence type="ECO:0000259" key="5">
    <source>
        <dbReference type="Pfam" id="PF17384"/>
    </source>
</evidence>
<comment type="subcellular location">
    <subcellularLocation>
        <location evidence="3">Cytoplasm</location>
    </subcellularLocation>
</comment>
<reference evidence="6 7" key="1">
    <citation type="submission" date="2014-02" db="EMBL/GenBank/DDBJ databases">
        <title>Kosmotoga genome sequencing.</title>
        <authorList>
            <person name="Pollo S.M."/>
            <person name="Charchuk R."/>
            <person name="Nesbo C.L."/>
        </authorList>
    </citation>
    <scope>NUCLEOTIDE SEQUENCE [LARGE SCALE GENOMIC DNA]</scope>
    <source>
        <strain evidence="6 7">S304</strain>
    </source>
</reference>
<keyword evidence="7" id="KW-1185">Reference proteome</keyword>
<dbReference type="Gene3D" id="3.30.300.70">
    <property type="entry name" value="RimP-like superfamily, N-terminal"/>
    <property type="match status" value="1"/>
</dbReference>
<dbReference type="HAMAP" id="MF_01077">
    <property type="entry name" value="RimP"/>
    <property type="match status" value="1"/>
</dbReference>
<comment type="function">
    <text evidence="3">Required for maturation of 30S ribosomal subunits.</text>
</comment>
<name>A0A182C726_9BACT</name>
<dbReference type="CDD" id="cd01734">
    <property type="entry name" value="YlxS_C"/>
    <property type="match status" value="1"/>
</dbReference>
<evidence type="ECO:0000256" key="3">
    <source>
        <dbReference type="HAMAP-Rule" id="MF_01077"/>
    </source>
</evidence>
<evidence type="ECO:0000313" key="6">
    <source>
        <dbReference type="EMBL" id="OAA31281.1"/>
    </source>
</evidence>
<dbReference type="Gene3D" id="2.30.30.180">
    <property type="entry name" value="Ribosome maturation factor RimP, C-terminal domain"/>
    <property type="match status" value="1"/>
</dbReference>
<keyword evidence="2 3" id="KW-0690">Ribosome biogenesis</keyword>
<dbReference type="InterPro" id="IPR028998">
    <property type="entry name" value="RimP_C"/>
</dbReference>
<evidence type="ECO:0000256" key="2">
    <source>
        <dbReference type="ARBA" id="ARBA00022517"/>
    </source>
</evidence>
<dbReference type="Pfam" id="PF17384">
    <property type="entry name" value="DUF150_C"/>
    <property type="match status" value="1"/>
</dbReference>
<dbReference type="Pfam" id="PF02576">
    <property type="entry name" value="RimP_N"/>
    <property type="match status" value="1"/>
</dbReference>
<protein>
    <recommendedName>
        <fullName evidence="3">Ribosome maturation factor RimP</fullName>
    </recommendedName>
</protein>
<dbReference type="Proteomes" id="UP000077339">
    <property type="component" value="Unassembled WGS sequence"/>
</dbReference>
<dbReference type="AlphaFoldDB" id="A0A182C726"/>
<dbReference type="OrthoDB" id="9805006at2"/>
<feature type="domain" description="Ribosome maturation factor RimP N-terminal" evidence="4">
    <location>
        <begin position="11"/>
        <end position="83"/>
    </location>
</feature>
<dbReference type="GO" id="GO:0005829">
    <property type="term" value="C:cytosol"/>
    <property type="evidence" value="ECO:0007669"/>
    <property type="project" value="TreeGrafter"/>
</dbReference>
<dbReference type="PANTHER" id="PTHR33867">
    <property type="entry name" value="RIBOSOME MATURATION FACTOR RIMP"/>
    <property type="match status" value="1"/>
</dbReference>
<sequence length="153" mass="17401">MKLMDPLNRLAKEVATELGYEIYALDLKRYRGKQQLVVTIDNEKASISLDDCKKFSERFGRILDEENVIEGSYELVVQSPGVERDLRNPGDYARFTGKLAKLILKSPLDNRTVLVGIIEQASESTVTIREKDTGKIYGVAYENIKRANLKLEF</sequence>
<dbReference type="InterPro" id="IPR028989">
    <property type="entry name" value="RimP_N"/>
</dbReference>
<dbReference type="InterPro" id="IPR035956">
    <property type="entry name" value="RimP_N_sf"/>
</dbReference>
<gene>
    <name evidence="3" type="primary">rimP</name>
    <name evidence="6" type="ORF">AT15_07230</name>
</gene>
<dbReference type="STRING" id="1453497.AT15_07230"/>
<accession>A0A182C726</accession>
<dbReference type="RefSeq" id="WP_084251422.1">
    <property type="nucleotide sequence ID" value="NZ_JFHK01000004.1"/>
</dbReference>
<proteinExistence type="inferred from homology"/>
<comment type="caution">
    <text evidence="6">The sequence shown here is derived from an EMBL/GenBank/DDBJ whole genome shotgun (WGS) entry which is preliminary data.</text>
</comment>
<dbReference type="EMBL" id="JFHK01000004">
    <property type="protein sequence ID" value="OAA31281.1"/>
    <property type="molecule type" value="Genomic_DNA"/>
</dbReference>